<proteinExistence type="inferred from homology"/>
<dbReference type="PATRIC" id="fig|1157951.4.peg.548"/>
<dbReference type="OrthoDB" id="9793490at2"/>
<dbReference type="Gene3D" id="1.10.3720.10">
    <property type="entry name" value="MetI-like"/>
    <property type="match status" value="1"/>
</dbReference>
<evidence type="ECO:0000256" key="4">
    <source>
        <dbReference type="ARBA" id="ARBA00022475"/>
    </source>
</evidence>
<dbReference type="AlphaFoldDB" id="A0A140NJU3"/>
<keyword evidence="5" id="KW-0997">Cell inner membrane</keyword>
<keyword evidence="3 11" id="KW-0813">Transport</keyword>
<feature type="transmembrane region" description="Helical" evidence="11">
    <location>
        <begin position="22"/>
        <end position="45"/>
    </location>
</feature>
<keyword evidence="7 11" id="KW-1133">Transmembrane helix</keyword>
<feature type="domain" description="ABC transmembrane type-1" evidence="12">
    <location>
        <begin position="18"/>
        <end position="209"/>
    </location>
</feature>
<dbReference type="InterPro" id="IPR051322">
    <property type="entry name" value="AA_ABC_Transporter_Permease"/>
</dbReference>
<evidence type="ECO:0000259" key="12">
    <source>
        <dbReference type="PROSITE" id="PS50928"/>
    </source>
</evidence>
<sequence>MTQWLDTALTSKQFLLAMSETFTMVSIALVIGSLLGVLLGIALVVTRPDGIWENKWVYRIINPIINTVRSLPFIILLVAMIPLTRFMVGTSIGTTAAIVPLVIYIAPYTARLIENSLLSVHSGIIEAADSMGATNWQIVWHFILPEAKSSLILSLTAASITLVGATAMAGAVGGGGVGDLALNYGYQRFDNVAMAITVVTLVIIVQGIQMIGDYLAKKARFH</sequence>
<dbReference type="GO" id="GO:0005886">
    <property type="term" value="C:plasma membrane"/>
    <property type="evidence" value="ECO:0007669"/>
    <property type="project" value="UniProtKB-SubCell"/>
</dbReference>
<comment type="function">
    <text evidence="9">Part of the binding-protein-dependent transport system for D-methionine and the toxic methionine analog alpha-methyl-methionine. Probably responsible for the translocation of the substrate across the membrane.</text>
</comment>
<evidence type="ECO:0000313" key="13">
    <source>
        <dbReference type="EMBL" id="AFH92446.1"/>
    </source>
</evidence>
<dbReference type="FunFam" id="1.10.3720.10:FF:000002">
    <property type="entry name" value="D-methionine ABC transporter permease MetI"/>
    <property type="match status" value="1"/>
</dbReference>
<feature type="transmembrane region" description="Helical" evidence="11">
    <location>
        <begin position="192"/>
        <end position="216"/>
    </location>
</feature>
<dbReference type="PANTHER" id="PTHR30450">
    <property type="entry name" value="ABC TRANSPORTER PERMEASE"/>
    <property type="match status" value="1"/>
</dbReference>
<feature type="transmembrane region" description="Helical" evidence="11">
    <location>
        <begin position="86"/>
        <end position="106"/>
    </location>
</feature>
<comment type="subcellular location">
    <subcellularLocation>
        <location evidence="1">Cell inner membrane</location>
        <topology evidence="1">Multi-pass membrane protein</topology>
    </subcellularLocation>
    <subcellularLocation>
        <location evidence="11">Cell membrane</location>
        <topology evidence="11">Multi-pass membrane protein</topology>
    </subcellularLocation>
</comment>
<dbReference type="EMBL" id="CP003488">
    <property type="protein sequence ID" value="AFH92446.1"/>
    <property type="molecule type" value="Genomic_DNA"/>
</dbReference>
<keyword evidence="4" id="KW-1003">Cell membrane</keyword>
<dbReference type="Proteomes" id="UP000005012">
    <property type="component" value="Chromosome"/>
</dbReference>
<dbReference type="RefSeq" id="WP_014656304.1">
    <property type="nucleotide sequence ID" value="NC_017731.1"/>
</dbReference>
<evidence type="ECO:0000313" key="14">
    <source>
        <dbReference type="Proteomes" id="UP000005012"/>
    </source>
</evidence>
<name>A0A140NJU3_PROSM</name>
<evidence type="ECO:0000256" key="8">
    <source>
        <dbReference type="ARBA" id="ARBA00023136"/>
    </source>
</evidence>
<keyword evidence="6 11" id="KW-0812">Transmembrane</keyword>
<evidence type="ECO:0000256" key="1">
    <source>
        <dbReference type="ARBA" id="ARBA00004429"/>
    </source>
</evidence>
<evidence type="ECO:0000256" key="3">
    <source>
        <dbReference type="ARBA" id="ARBA00022448"/>
    </source>
</evidence>
<gene>
    <name evidence="13" type="ordered locus">S70_02765</name>
</gene>
<dbReference type="PROSITE" id="PS50928">
    <property type="entry name" value="ABC_TM1"/>
    <property type="match status" value="1"/>
</dbReference>
<evidence type="ECO:0000256" key="2">
    <source>
        <dbReference type="ARBA" id="ARBA00007069"/>
    </source>
</evidence>
<dbReference type="InterPro" id="IPR000515">
    <property type="entry name" value="MetI-like"/>
</dbReference>
<evidence type="ECO:0000256" key="9">
    <source>
        <dbReference type="ARBA" id="ARBA00037265"/>
    </source>
</evidence>
<evidence type="ECO:0000256" key="5">
    <source>
        <dbReference type="ARBA" id="ARBA00022519"/>
    </source>
</evidence>
<keyword evidence="8 11" id="KW-0472">Membrane</keyword>
<dbReference type="Pfam" id="PF00528">
    <property type="entry name" value="BPD_transp_1"/>
    <property type="match status" value="1"/>
</dbReference>
<dbReference type="CDD" id="cd06261">
    <property type="entry name" value="TM_PBP2"/>
    <property type="match status" value="1"/>
</dbReference>
<reference evidence="13 14" key="1">
    <citation type="journal article" date="2012" name="J. Bacteriol.">
        <title>Complete Genome Sequence of Providencia stuartii Clinical Isolate MRSN 2154.</title>
        <authorList>
            <person name="Clifford R.J."/>
            <person name="Hang J."/>
            <person name="Riley M.C."/>
            <person name="Onmus-Leone F."/>
            <person name="Kuschner R.A."/>
            <person name="Lesho E.P."/>
            <person name="Waterman P.E."/>
        </authorList>
    </citation>
    <scope>NUCLEOTIDE SEQUENCE [LARGE SCALE GENOMIC DNA]</scope>
    <source>
        <strain evidence="13 14">MRSN 2154</strain>
    </source>
</reference>
<dbReference type="SUPFAM" id="SSF161098">
    <property type="entry name" value="MetI-like"/>
    <property type="match status" value="1"/>
</dbReference>
<feature type="transmembrane region" description="Helical" evidence="11">
    <location>
        <begin position="151"/>
        <end position="172"/>
    </location>
</feature>
<evidence type="ECO:0000256" key="11">
    <source>
        <dbReference type="RuleBase" id="RU363032"/>
    </source>
</evidence>
<accession>A0A140NJU3</accession>
<feature type="transmembrane region" description="Helical" evidence="11">
    <location>
        <begin position="57"/>
        <end position="80"/>
    </location>
</feature>
<reference evidence="14" key="2">
    <citation type="submission" date="2012-04" db="EMBL/GenBank/DDBJ databases">
        <title>Complete genome sequence of Providencia stuartii clinical isolate MRSN 2154.</title>
        <authorList>
            <person name="Clifford R.J."/>
            <person name="Hang J."/>
            <person name="Riley M.C."/>
            <person name="Onmus-Leone F."/>
            <person name="Kuschner R.A."/>
            <person name="Lesho E.P."/>
            <person name="Waterman P.E."/>
        </authorList>
    </citation>
    <scope>NUCLEOTIDE SEQUENCE [LARGE SCALE GENOMIC DNA]</scope>
    <source>
        <strain evidence="14">MRSN 2154</strain>
    </source>
</reference>
<dbReference type="GeneID" id="93518713"/>
<dbReference type="PANTHER" id="PTHR30450:SF14">
    <property type="entry name" value="TRANSPORTER, PERMEASE PROTEIN, PUTATIVE-RELATED"/>
    <property type="match status" value="1"/>
</dbReference>
<protein>
    <recommendedName>
        <fullName evidence="10">D-methionine transport system permease protein MetI</fullName>
    </recommendedName>
</protein>
<dbReference type="InterPro" id="IPR035906">
    <property type="entry name" value="MetI-like_sf"/>
</dbReference>
<dbReference type="KEGG" id="psi:S70_02765"/>
<dbReference type="HOGENOM" id="CLU_077375_0_1_6"/>
<organism evidence="13 14">
    <name type="scientific">Providencia stuartii (strain MRSN 2154)</name>
    <dbReference type="NCBI Taxonomy" id="1157951"/>
    <lineage>
        <taxon>Bacteria</taxon>
        <taxon>Pseudomonadati</taxon>
        <taxon>Pseudomonadota</taxon>
        <taxon>Gammaproteobacteria</taxon>
        <taxon>Enterobacterales</taxon>
        <taxon>Morganellaceae</taxon>
        <taxon>Providencia</taxon>
    </lineage>
</organism>
<evidence type="ECO:0000256" key="6">
    <source>
        <dbReference type="ARBA" id="ARBA00022692"/>
    </source>
</evidence>
<evidence type="ECO:0000256" key="7">
    <source>
        <dbReference type="ARBA" id="ARBA00022989"/>
    </source>
</evidence>
<dbReference type="GO" id="GO:0048473">
    <property type="term" value="P:D-methionine transmembrane transport"/>
    <property type="evidence" value="ECO:0007669"/>
    <property type="project" value="TreeGrafter"/>
</dbReference>
<comment type="similarity">
    <text evidence="2">Belongs to the binding-protein-dependent transport system permease family. CysTW subfamily.</text>
</comment>
<evidence type="ECO:0000256" key="10">
    <source>
        <dbReference type="ARBA" id="ARBA00040727"/>
    </source>
</evidence>